<dbReference type="SUPFAM" id="SSF54211">
    <property type="entry name" value="Ribosomal protein S5 domain 2-like"/>
    <property type="match status" value="1"/>
</dbReference>
<dbReference type="Proteomes" id="UP001589788">
    <property type="component" value="Unassembled WGS sequence"/>
</dbReference>
<evidence type="ECO:0000313" key="5">
    <source>
        <dbReference type="EMBL" id="MFC0081641.1"/>
    </source>
</evidence>
<dbReference type="PANTHER" id="PTHR32039:SF7">
    <property type="entry name" value="COMPETENCE PROTEIN COMM"/>
    <property type="match status" value="1"/>
</dbReference>
<dbReference type="InterPro" id="IPR003593">
    <property type="entry name" value="AAA+_ATPase"/>
</dbReference>
<dbReference type="PANTHER" id="PTHR32039">
    <property type="entry name" value="MAGNESIUM-CHELATASE SUBUNIT CHLI"/>
    <property type="match status" value="1"/>
</dbReference>
<feature type="domain" description="AAA+ ATPase" evidence="4">
    <location>
        <begin position="220"/>
        <end position="402"/>
    </location>
</feature>
<keyword evidence="2" id="KW-0547">Nucleotide-binding</keyword>
<gene>
    <name evidence="5" type="ORF">ACFFRE_05710</name>
</gene>
<dbReference type="Gene3D" id="3.40.50.300">
    <property type="entry name" value="P-loop containing nucleotide triphosphate hydrolases"/>
    <property type="match status" value="1"/>
</dbReference>
<dbReference type="InterPro" id="IPR027417">
    <property type="entry name" value="P-loop_NTPase"/>
</dbReference>
<evidence type="ECO:0000256" key="1">
    <source>
        <dbReference type="ARBA" id="ARBA00006354"/>
    </source>
</evidence>
<comment type="caution">
    <text evidence="5">The sequence shown here is derived from an EMBL/GenBank/DDBJ whole genome shotgun (WGS) entry which is preliminary data.</text>
</comment>
<evidence type="ECO:0000256" key="2">
    <source>
        <dbReference type="ARBA" id="ARBA00022741"/>
    </source>
</evidence>
<dbReference type="RefSeq" id="WP_377788930.1">
    <property type="nucleotide sequence ID" value="NZ_JBHLYQ010000040.1"/>
</dbReference>
<dbReference type="Gene3D" id="3.30.230.10">
    <property type="match status" value="1"/>
</dbReference>
<protein>
    <submittedName>
        <fullName evidence="5">YifB family Mg chelatase-like AAA ATPase</fullName>
    </submittedName>
</protein>
<keyword evidence="6" id="KW-1185">Reference proteome</keyword>
<evidence type="ECO:0000259" key="4">
    <source>
        <dbReference type="SMART" id="SM00382"/>
    </source>
</evidence>
<reference evidence="5 6" key="1">
    <citation type="submission" date="2024-09" db="EMBL/GenBank/DDBJ databases">
        <authorList>
            <person name="Sun Q."/>
            <person name="Mori K."/>
        </authorList>
    </citation>
    <scope>NUCLEOTIDE SEQUENCE [LARGE SCALE GENOMIC DNA]</scope>
    <source>
        <strain evidence="5 6">JCM 15389</strain>
    </source>
</reference>
<dbReference type="SUPFAM" id="SSF52540">
    <property type="entry name" value="P-loop containing nucleoside triphosphate hydrolases"/>
    <property type="match status" value="1"/>
</dbReference>
<name>A0ABV6C475_9ACTN</name>
<dbReference type="Pfam" id="PF01078">
    <property type="entry name" value="Mg_chelatase"/>
    <property type="match status" value="1"/>
</dbReference>
<dbReference type="EMBL" id="JBHLYQ010000040">
    <property type="protein sequence ID" value="MFC0081641.1"/>
    <property type="molecule type" value="Genomic_DNA"/>
</dbReference>
<dbReference type="Pfam" id="PF13541">
    <property type="entry name" value="ChlI"/>
    <property type="match status" value="1"/>
</dbReference>
<dbReference type="InterPro" id="IPR014721">
    <property type="entry name" value="Ribsml_uS5_D2-typ_fold_subgr"/>
</dbReference>
<evidence type="ECO:0000313" key="6">
    <source>
        <dbReference type="Proteomes" id="UP001589788"/>
    </source>
</evidence>
<dbReference type="InterPro" id="IPR025158">
    <property type="entry name" value="Mg_chelat-rel_C"/>
</dbReference>
<keyword evidence="3" id="KW-0067">ATP-binding</keyword>
<proteinExistence type="inferred from homology"/>
<dbReference type="InterPro" id="IPR000523">
    <property type="entry name" value="Mg_chelatse_chII-like_cat_dom"/>
</dbReference>
<evidence type="ECO:0000256" key="3">
    <source>
        <dbReference type="ARBA" id="ARBA00022840"/>
    </source>
</evidence>
<sequence length="510" mass="52145">MLARVWAATRQGVDGQPVEVEVHVSNGFPGFTIVGLPDAAVRESRDRVRSALLSCGQRWPQRRVTVNLAPSGLRKAGPGLDLAIAVALLGAQGVVPPGAAEGLGFVGELGLDGSLRPVPGLLAMVLCLASCVREGVVVPAGAAGEAGLGVGQRARPVPSLGVLIGVLRGERRWPPLAGLAATQGRSGEAAGGAGPWGEADLAEVRGQQLGRRALEVAAAGRHHLLLVGPPGSGKTMLAQRLPGLLPDLDREAALEVARVWSAAGLRWGEEGLPRRPPVRAPHHGITAVGLVGGGADLGPGEVSLAHRGVLFLDELGQVAPATLQSLREPLDEGVVRVARAGVRAVLPASVLLVGAMNPCPCGEGLPGGWCRCRPAERARYLQRVSGPLLDRFDLVVGVPKVPVDELLSRAEGECTATVAARVAAARARAASRRAGPAGRDGLAGWSASARALLERQLRAGRLSARGAGKVAAVARTVADLGAEDEVGETAVAEALALRAGLGLLAPGGRW</sequence>
<accession>A0ABV6C475</accession>
<dbReference type="NCBIfam" id="TIGR00368">
    <property type="entry name" value="YifB family Mg chelatase-like AAA ATPase"/>
    <property type="match status" value="1"/>
</dbReference>
<comment type="similarity">
    <text evidence="1">Belongs to the Mg-chelatase subunits D/I family. ComM subfamily.</text>
</comment>
<dbReference type="SMART" id="SM00382">
    <property type="entry name" value="AAA"/>
    <property type="match status" value="1"/>
</dbReference>
<dbReference type="PRINTS" id="PR01657">
    <property type="entry name" value="MCMFAMILY"/>
</dbReference>
<dbReference type="InterPro" id="IPR020568">
    <property type="entry name" value="Ribosomal_Su5_D2-typ_SF"/>
</dbReference>
<dbReference type="InterPro" id="IPR004482">
    <property type="entry name" value="Mg_chelat-rel"/>
</dbReference>
<dbReference type="InterPro" id="IPR001208">
    <property type="entry name" value="MCM_dom"/>
</dbReference>
<dbReference type="Pfam" id="PF13335">
    <property type="entry name" value="Mg_chelatase_C"/>
    <property type="match status" value="1"/>
</dbReference>
<dbReference type="InterPro" id="IPR045006">
    <property type="entry name" value="CHLI-like"/>
</dbReference>
<organism evidence="5 6">
    <name type="scientific">Aciditerrimonas ferrireducens</name>
    <dbReference type="NCBI Taxonomy" id="667306"/>
    <lineage>
        <taxon>Bacteria</taxon>
        <taxon>Bacillati</taxon>
        <taxon>Actinomycetota</taxon>
        <taxon>Acidimicrobiia</taxon>
        <taxon>Acidimicrobiales</taxon>
        <taxon>Acidimicrobiaceae</taxon>
        <taxon>Aciditerrimonas</taxon>
    </lineage>
</organism>